<dbReference type="RefSeq" id="WP_130534920.1">
    <property type="nucleotide sequence ID" value="NZ_SHMG01000007.1"/>
</dbReference>
<accession>A0A4V2HFW3</accession>
<comment type="caution">
    <text evidence="1">The sequence shown here is derived from an EMBL/GenBank/DDBJ whole genome shotgun (WGS) entry which is preliminary data.</text>
</comment>
<sequence>MDTVEHLSYSPPKSIGFGHAPRKRNVFDAWDMTQRFLTRNTQGALRTDILVEAVGPSGYAGEKLTFPSQERALATFGAPEKSEGHWCRWRIGIEDVPKAFELFSYAHASHQRKVSSFRFCITQDFRWRGIDDTTIAGSYLGINFDDFNGMFFQPAYVFPFAFDAQEHRPWLQALMKDSPFRLREPYFKRALQTKAGNSYRTLKLDKNWLTNASDA</sequence>
<name>A0A4V2HFW3_9GAMM</name>
<dbReference type="OrthoDB" id="9981779at2"/>
<evidence type="ECO:0000313" key="2">
    <source>
        <dbReference type="Proteomes" id="UP000294164"/>
    </source>
</evidence>
<reference evidence="1 2" key="1">
    <citation type="submission" date="2019-02" db="EMBL/GenBank/DDBJ databases">
        <title>WGS of Pseudoxanthomonas species novum from clinical isolates.</title>
        <authorList>
            <person name="Bernier A.-M."/>
            <person name="Bernard K."/>
            <person name="Vachon A."/>
        </authorList>
    </citation>
    <scope>NUCLEOTIDE SEQUENCE [LARGE SCALE GENOMIC DNA]</scope>
    <source>
        <strain evidence="1 2">NML130969</strain>
    </source>
</reference>
<dbReference type="Proteomes" id="UP000294164">
    <property type="component" value="Unassembled WGS sequence"/>
</dbReference>
<proteinExistence type="predicted"/>
<dbReference type="EMBL" id="SHMG01000007">
    <property type="protein sequence ID" value="TAA40861.1"/>
    <property type="molecule type" value="Genomic_DNA"/>
</dbReference>
<evidence type="ECO:0000313" key="1">
    <source>
        <dbReference type="EMBL" id="TAA40861.1"/>
    </source>
</evidence>
<dbReference type="AlphaFoldDB" id="A0A4V2HFW3"/>
<protein>
    <submittedName>
        <fullName evidence="1">Uncharacterized protein</fullName>
    </submittedName>
</protein>
<gene>
    <name evidence="1" type="ORF">EA655_12765</name>
</gene>
<organism evidence="1 2">
    <name type="scientific">Pseudoxanthomonas winnipegensis</name>
    <dbReference type="NCBI Taxonomy" id="2480810"/>
    <lineage>
        <taxon>Bacteria</taxon>
        <taxon>Pseudomonadati</taxon>
        <taxon>Pseudomonadota</taxon>
        <taxon>Gammaproteobacteria</taxon>
        <taxon>Lysobacterales</taxon>
        <taxon>Lysobacteraceae</taxon>
        <taxon>Pseudoxanthomonas</taxon>
    </lineage>
</organism>